<protein>
    <recommendedName>
        <fullName evidence="4">Glycoside hydrolase family 5 domain-containing protein</fullName>
    </recommendedName>
</protein>
<evidence type="ECO:0008006" key="4">
    <source>
        <dbReference type="Google" id="ProtNLM"/>
    </source>
</evidence>
<proteinExistence type="predicted"/>
<dbReference type="Gene3D" id="3.20.20.80">
    <property type="entry name" value="Glycosidases"/>
    <property type="match status" value="1"/>
</dbReference>
<organism evidence="2 3">
    <name type="scientific">Rotaria sordida</name>
    <dbReference type="NCBI Taxonomy" id="392033"/>
    <lineage>
        <taxon>Eukaryota</taxon>
        <taxon>Metazoa</taxon>
        <taxon>Spiralia</taxon>
        <taxon>Gnathifera</taxon>
        <taxon>Rotifera</taxon>
        <taxon>Eurotatoria</taxon>
        <taxon>Bdelloidea</taxon>
        <taxon>Philodinida</taxon>
        <taxon>Philodinidae</taxon>
        <taxon>Rotaria</taxon>
    </lineage>
</organism>
<evidence type="ECO:0000313" key="3">
    <source>
        <dbReference type="Proteomes" id="UP000663870"/>
    </source>
</evidence>
<dbReference type="InterPro" id="IPR017853">
    <property type="entry name" value="GH"/>
</dbReference>
<gene>
    <name evidence="2" type="ORF">JXQ802_LOCUS33903</name>
    <name evidence="1" type="ORF">PYM288_LOCUS22112</name>
</gene>
<dbReference type="EMBL" id="CAJNOH010000924">
    <property type="protein sequence ID" value="CAF1148824.1"/>
    <property type="molecule type" value="Genomic_DNA"/>
</dbReference>
<evidence type="ECO:0000313" key="1">
    <source>
        <dbReference type="EMBL" id="CAF1148824.1"/>
    </source>
</evidence>
<name>A0A815JPX5_9BILA</name>
<dbReference type="AlphaFoldDB" id="A0A815JPX5"/>
<accession>A0A815JPX5</accession>
<dbReference type="Proteomes" id="UP000663854">
    <property type="component" value="Unassembled WGS sequence"/>
</dbReference>
<sequence>MFVLFDECWLPDPKLGPQPDPIPGVHNSQWVRCPGQSRVLDTITWPLLKQYTIDVLSRFSNDSRVVIWDLYNEPQCSHQLFIILPLLHEIYSAALVANPQQPLTFGIASNSLISPLARFELESSDIISFHNYEPLANTMRLVNDLRQFNRPLICTEYMARTLGSLVAGKTQTYFPWGSPVNASTPLVWFHDIFNNTGQSYSPYEIEFFKDLKTKSSL</sequence>
<comment type="caution">
    <text evidence="2">The sequence shown here is derived from an EMBL/GenBank/DDBJ whole genome shotgun (WGS) entry which is preliminary data.</text>
</comment>
<dbReference type="Proteomes" id="UP000663870">
    <property type="component" value="Unassembled WGS sequence"/>
</dbReference>
<dbReference type="EMBL" id="CAJNOL010001579">
    <property type="protein sequence ID" value="CAF1385247.1"/>
    <property type="molecule type" value="Genomic_DNA"/>
</dbReference>
<dbReference type="SUPFAM" id="SSF51445">
    <property type="entry name" value="(Trans)glycosidases"/>
    <property type="match status" value="1"/>
</dbReference>
<reference evidence="2" key="1">
    <citation type="submission" date="2021-02" db="EMBL/GenBank/DDBJ databases">
        <authorList>
            <person name="Nowell W R."/>
        </authorList>
    </citation>
    <scope>NUCLEOTIDE SEQUENCE</scope>
</reference>
<keyword evidence="3" id="KW-1185">Reference proteome</keyword>
<evidence type="ECO:0000313" key="2">
    <source>
        <dbReference type="EMBL" id="CAF1385247.1"/>
    </source>
</evidence>